<reference evidence="1 2" key="1">
    <citation type="submission" date="2020-08" db="EMBL/GenBank/DDBJ databases">
        <title>Whole genome sequence of Shewanella sp strain PS-2.</title>
        <authorList>
            <person name="Das S.K."/>
        </authorList>
    </citation>
    <scope>NUCLEOTIDE SEQUENCE [LARGE SCALE GENOMIC DNA]</scope>
    <source>
        <strain evidence="1 2">PS-2</strain>
    </source>
</reference>
<comment type="caution">
    <text evidence="1">The sequence shown here is derived from an EMBL/GenBank/DDBJ whole genome shotgun (WGS) entry which is preliminary data.</text>
</comment>
<protein>
    <submittedName>
        <fullName evidence="1">Uncharacterized protein</fullName>
    </submittedName>
</protein>
<feature type="non-terminal residue" evidence="1">
    <location>
        <position position="377"/>
    </location>
</feature>
<dbReference type="Proteomes" id="UP000829384">
    <property type="component" value="Unassembled WGS sequence"/>
</dbReference>
<evidence type="ECO:0000313" key="1">
    <source>
        <dbReference type="EMBL" id="MCG9962326.1"/>
    </source>
</evidence>
<organism evidence="1 2">
    <name type="scientific">Shewanella cutis</name>
    <dbReference type="NCBI Taxonomy" id="2766780"/>
    <lineage>
        <taxon>Bacteria</taxon>
        <taxon>Pseudomonadati</taxon>
        <taxon>Pseudomonadota</taxon>
        <taxon>Gammaproteobacteria</taxon>
        <taxon>Alteromonadales</taxon>
        <taxon>Shewanellaceae</taxon>
        <taxon>Shewanella</taxon>
    </lineage>
</organism>
<keyword evidence="2" id="KW-1185">Reference proteome</keyword>
<dbReference type="EMBL" id="JACSDI010000001">
    <property type="protein sequence ID" value="MCG9962326.1"/>
    <property type="molecule type" value="Genomic_DNA"/>
</dbReference>
<dbReference type="RefSeq" id="WP_240129139.1">
    <property type="nucleotide sequence ID" value="NZ_JACSDI010000001.1"/>
</dbReference>
<gene>
    <name evidence="1" type="ORF">H9J30_00005</name>
</gene>
<accession>A0ABS9QS84</accession>
<name>A0ABS9QS84_9GAMM</name>
<sequence length="377" mass="42107">MGGYFGKNGAGGGGGSSDLFKYDKERDRTISKSPLELQSNALFFGKDFGLSNGVNAIGAKLADNKNGLVLINRFDPANGSYSNPKFYSLGKSKQLDVNLNATVVMDSPINVNYTTNGNNLTYSFIIMPASAGRMRVQYWLGNDDTGSPVVDFNVDITQHQVDTSQQVVVKPNFYIIEGGTPLFVRFSGIKLKGNGTIPWFVSNILPYKEVTINGHVEHVKADMDVVIGCDYALDPLEVVKETPNVHWWFTFTSISERDIYYSNNPSEKFVDAWCSVDNQVTGDADYYKWNGAEWILYDPNQVLTLRVPTTFTDRFRAFDFRGQFSATAYALIDFTDFGQGIVTMNNPKDDIEFFYIKGAQGSSQHGWFLHDKVSNVR</sequence>
<proteinExistence type="predicted"/>
<evidence type="ECO:0000313" key="2">
    <source>
        <dbReference type="Proteomes" id="UP000829384"/>
    </source>
</evidence>